<sequence length="139" mass="16006">MAGSDSSVQQAELHQLQNSLLEAMERMFMNVLLLQVEGIDNINMKNLLMKIQDMVFMTALELVVMNLFANHGWFEHHRNRRCGACHDGKHHRGRNRDDPNSIARVKLSVPKFTGKQGADAYLDWEKQCDQIFRVPNLSN</sequence>
<name>K3YC34_SETIT</name>
<evidence type="ECO:0000313" key="2">
    <source>
        <dbReference type="Proteomes" id="UP000004995"/>
    </source>
</evidence>
<evidence type="ECO:0000313" key="1">
    <source>
        <dbReference type="EnsemblPlants" id="KQK96315"/>
    </source>
</evidence>
<dbReference type="EnsemblPlants" id="KQK96315">
    <property type="protein sequence ID" value="KQK96315"/>
    <property type="gene ID" value="SETIT_011778mg"/>
</dbReference>
<proteinExistence type="predicted"/>
<accession>K3YC34</accession>
<keyword evidence="2" id="KW-1185">Reference proteome</keyword>
<dbReference type="Proteomes" id="UP000004995">
    <property type="component" value="Unassembled WGS sequence"/>
</dbReference>
<reference evidence="2" key="1">
    <citation type="journal article" date="2012" name="Nat. Biotechnol.">
        <title>Reference genome sequence of the model plant Setaria.</title>
        <authorList>
            <person name="Bennetzen J.L."/>
            <person name="Schmutz J."/>
            <person name="Wang H."/>
            <person name="Percifield R."/>
            <person name="Hawkins J."/>
            <person name="Pontaroli A.C."/>
            <person name="Estep M."/>
            <person name="Feng L."/>
            <person name="Vaughn J.N."/>
            <person name="Grimwood J."/>
            <person name="Jenkins J."/>
            <person name="Barry K."/>
            <person name="Lindquist E."/>
            <person name="Hellsten U."/>
            <person name="Deshpande S."/>
            <person name="Wang X."/>
            <person name="Wu X."/>
            <person name="Mitros T."/>
            <person name="Triplett J."/>
            <person name="Yang X."/>
            <person name="Ye C.Y."/>
            <person name="Mauro-Herrera M."/>
            <person name="Wang L."/>
            <person name="Li P."/>
            <person name="Sharma M."/>
            <person name="Sharma R."/>
            <person name="Ronald P.C."/>
            <person name="Panaud O."/>
            <person name="Kellogg E.A."/>
            <person name="Brutnell T.P."/>
            <person name="Doust A.N."/>
            <person name="Tuskan G.A."/>
            <person name="Rokhsar D."/>
            <person name="Devos K.M."/>
        </authorList>
    </citation>
    <scope>NUCLEOTIDE SEQUENCE [LARGE SCALE GENOMIC DNA]</scope>
    <source>
        <strain evidence="2">cv. Yugu1</strain>
    </source>
</reference>
<protein>
    <submittedName>
        <fullName evidence="1">Uncharacterized protein</fullName>
    </submittedName>
</protein>
<dbReference type="EMBL" id="AGNK02004087">
    <property type="status" value="NOT_ANNOTATED_CDS"/>
    <property type="molecule type" value="Genomic_DNA"/>
</dbReference>
<dbReference type="AlphaFoldDB" id="K3YC34"/>
<dbReference type="Gramene" id="KQK96315">
    <property type="protein sequence ID" value="KQK96315"/>
    <property type="gene ID" value="SETIT_011778mg"/>
</dbReference>
<dbReference type="InParanoid" id="K3YC34"/>
<dbReference type="HOGENOM" id="CLU_1848558_0_0_1"/>
<organism evidence="1 2">
    <name type="scientific">Setaria italica</name>
    <name type="common">Foxtail millet</name>
    <name type="synonym">Panicum italicum</name>
    <dbReference type="NCBI Taxonomy" id="4555"/>
    <lineage>
        <taxon>Eukaryota</taxon>
        <taxon>Viridiplantae</taxon>
        <taxon>Streptophyta</taxon>
        <taxon>Embryophyta</taxon>
        <taxon>Tracheophyta</taxon>
        <taxon>Spermatophyta</taxon>
        <taxon>Magnoliopsida</taxon>
        <taxon>Liliopsida</taxon>
        <taxon>Poales</taxon>
        <taxon>Poaceae</taxon>
        <taxon>PACMAD clade</taxon>
        <taxon>Panicoideae</taxon>
        <taxon>Panicodae</taxon>
        <taxon>Paniceae</taxon>
        <taxon>Cenchrinae</taxon>
        <taxon>Setaria</taxon>
    </lineage>
</organism>
<reference evidence="1" key="2">
    <citation type="submission" date="2018-08" db="UniProtKB">
        <authorList>
            <consortium name="EnsemblPlants"/>
        </authorList>
    </citation>
    <scope>IDENTIFICATION</scope>
    <source>
        <strain evidence="1">Yugu1</strain>
    </source>
</reference>